<evidence type="ECO:0000313" key="1">
    <source>
        <dbReference type="EMBL" id="AHL19680.1"/>
    </source>
</evidence>
<dbReference type="Proteomes" id="UP000026996">
    <property type="component" value="Segment"/>
</dbReference>
<reference evidence="1 2" key="1">
    <citation type="journal article" date="2014" name="Appl. Environ. Microbiol.">
        <title>Comparative genomic and morphological analysis of Listeria phages isolated from farm environments.</title>
        <authorList>
            <person name="Denes T."/>
            <person name="Vongkamjan K."/>
            <person name="Ackermann H.W."/>
            <person name="Moreno Switt A.I."/>
            <person name="Wiedmann M."/>
            <person name="den Bakker H.C."/>
        </authorList>
    </citation>
    <scope>NUCLEOTIDE SEQUENCE [LARGE SCALE GENOMIC DNA]</scope>
</reference>
<accession>A0A059T8Y9</accession>
<dbReference type="EMBL" id="KJ094033">
    <property type="protein sequence ID" value="AHL19680.1"/>
    <property type="molecule type" value="Genomic_DNA"/>
</dbReference>
<proteinExistence type="predicted"/>
<organism evidence="1 2">
    <name type="scientific">Listeria phage LP-048</name>
    <dbReference type="NCBI Taxonomy" id="1173764"/>
    <lineage>
        <taxon>Viruses</taxon>
        <taxon>Duplodnaviria</taxon>
        <taxon>Heunggongvirae</taxon>
        <taxon>Uroviricota</taxon>
        <taxon>Caudoviricetes</taxon>
        <taxon>Herelleviridae</taxon>
        <taxon>Jasinskavirinae</taxon>
        <taxon>Pecentumvirus</taxon>
        <taxon>Pecentumvirus LP048</taxon>
    </lineage>
</organism>
<name>A0A059T8Y9_9CAUD</name>
<sequence>MFVLYGLLCTLLILMILVGAIALVNLFTFNKGEI</sequence>
<keyword evidence="2" id="KW-1185">Reference proteome</keyword>
<dbReference type="GeneID" id="19685571"/>
<evidence type="ECO:0000313" key="2">
    <source>
        <dbReference type="Proteomes" id="UP000026996"/>
    </source>
</evidence>
<dbReference type="RefSeq" id="YP_009042815.1">
    <property type="nucleotide sequence ID" value="NC_024359.1"/>
</dbReference>
<protein>
    <submittedName>
        <fullName evidence="1">Uncharacterized protein</fullName>
    </submittedName>
</protein>
<dbReference type="KEGG" id="vg:19685571"/>
<gene>
    <name evidence="1" type="ORF">LP048_007</name>
</gene>